<organism evidence="4 5">
    <name type="scientific">Falsiroseomonas oleicola</name>
    <dbReference type="NCBI Taxonomy" id="2801474"/>
    <lineage>
        <taxon>Bacteria</taxon>
        <taxon>Pseudomonadati</taxon>
        <taxon>Pseudomonadota</taxon>
        <taxon>Alphaproteobacteria</taxon>
        <taxon>Acetobacterales</taxon>
        <taxon>Roseomonadaceae</taxon>
        <taxon>Falsiroseomonas</taxon>
    </lineage>
</organism>
<dbReference type="Pfam" id="PF00881">
    <property type="entry name" value="Nitroreductase"/>
    <property type="match status" value="1"/>
</dbReference>
<reference evidence="4 5" key="1">
    <citation type="submission" date="2021-01" db="EMBL/GenBank/DDBJ databases">
        <title>Roseomonas sp. nov, a bacterium isolated from an oil production mixture in Yumen Oilfield.</title>
        <authorList>
            <person name="Wu D."/>
        </authorList>
    </citation>
    <scope>NUCLEOTIDE SEQUENCE [LARGE SCALE GENOMIC DNA]</scope>
    <source>
        <strain evidence="4 5">ROY-5-3</strain>
    </source>
</reference>
<dbReference type="PANTHER" id="PTHR43673:SF10">
    <property type="entry name" value="NADH DEHYDROGENASE_NAD(P)H NITROREDUCTASE XCC3605-RELATED"/>
    <property type="match status" value="1"/>
</dbReference>
<dbReference type="RefSeq" id="WP_216874621.1">
    <property type="nucleotide sequence ID" value="NZ_JAERQM010000002.1"/>
</dbReference>
<evidence type="ECO:0000256" key="2">
    <source>
        <dbReference type="ARBA" id="ARBA00023002"/>
    </source>
</evidence>
<evidence type="ECO:0000313" key="5">
    <source>
        <dbReference type="Proteomes" id="UP000689967"/>
    </source>
</evidence>
<proteinExistence type="inferred from homology"/>
<dbReference type="EMBL" id="JAERQM010000002">
    <property type="protein sequence ID" value="MBU8543905.1"/>
    <property type="molecule type" value="Genomic_DNA"/>
</dbReference>
<dbReference type="InterPro" id="IPR029479">
    <property type="entry name" value="Nitroreductase"/>
</dbReference>
<evidence type="ECO:0000259" key="3">
    <source>
        <dbReference type="Pfam" id="PF00881"/>
    </source>
</evidence>
<comment type="caution">
    <text evidence="4">The sequence shown here is derived from an EMBL/GenBank/DDBJ whole genome shotgun (WGS) entry which is preliminary data.</text>
</comment>
<dbReference type="CDD" id="cd02138">
    <property type="entry name" value="TdsD-like"/>
    <property type="match status" value="1"/>
</dbReference>
<accession>A0ABS6H5E9</accession>
<feature type="domain" description="Nitroreductase" evidence="3">
    <location>
        <begin position="16"/>
        <end position="160"/>
    </location>
</feature>
<keyword evidence="2" id="KW-0560">Oxidoreductase</keyword>
<sequence>MTDRSAPTAHPIHDLLRARWSPRSFTDAPVSAAQEASLLEAARWSASCFNEQPWVFITARRADAPEDFAKLASLLSANNQAWAPKAGLLMIGFARSSFAANGNPNAVAAYDLGQAVAQMALQAVALGLGSHQMRGFDLARATAELGVPEGHEPVVAIAFGVTGTPDLLPEKIAEREVAPRVRKPITDFAHLGRHGTPLKL</sequence>
<protein>
    <submittedName>
        <fullName evidence="4">Nitroreductase family protein</fullName>
    </submittedName>
</protein>
<evidence type="ECO:0000256" key="1">
    <source>
        <dbReference type="ARBA" id="ARBA00007118"/>
    </source>
</evidence>
<dbReference type="PANTHER" id="PTHR43673">
    <property type="entry name" value="NAD(P)H NITROREDUCTASE YDGI-RELATED"/>
    <property type="match status" value="1"/>
</dbReference>
<comment type="similarity">
    <text evidence="1">Belongs to the nitroreductase family.</text>
</comment>
<gene>
    <name evidence="4" type="ORF">JJQ90_09325</name>
</gene>
<dbReference type="Proteomes" id="UP000689967">
    <property type="component" value="Unassembled WGS sequence"/>
</dbReference>
<evidence type="ECO:0000313" key="4">
    <source>
        <dbReference type="EMBL" id="MBU8543905.1"/>
    </source>
</evidence>
<keyword evidence="5" id="KW-1185">Reference proteome</keyword>
<name>A0ABS6H5E9_9PROT</name>